<dbReference type="OrthoDB" id="26872at2"/>
<accession>A0A4U2YT78</accession>
<dbReference type="EMBL" id="SZPY01000001">
    <property type="protein sequence ID" value="TKI64015.1"/>
    <property type="molecule type" value="Genomic_DNA"/>
</dbReference>
<name>A0A4U2YT78_9ACTN</name>
<dbReference type="Pfam" id="PF03713">
    <property type="entry name" value="DUF305"/>
    <property type="match status" value="1"/>
</dbReference>
<feature type="compositionally biased region" description="Basic and acidic residues" evidence="1">
    <location>
        <begin position="113"/>
        <end position="123"/>
    </location>
</feature>
<evidence type="ECO:0000256" key="1">
    <source>
        <dbReference type="SAM" id="MobiDB-lite"/>
    </source>
</evidence>
<feature type="chain" id="PRO_5020560769" evidence="2">
    <location>
        <begin position="32"/>
        <end position="214"/>
    </location>
</feature>
<proteinExistence type="predicted"/>
<dbReference type="PANTHER" id="PTHR36933">
    <property type="entry name" value="SLL0788 PROTEIN"/>
    <property type="match status" value="1"/>
</dbReference>
<gene>
    <name evidence="4" type="ORF">FC770_02220</name>
</gene>
<dbReference type="InterPro" id="IPR005183">
    <property type="entry name" value="DUF305_CopM-like"/>
</dbReference>
<dbReference type="InterPro" id="IPR012347">
    <property type="entry name" value="Ferritin-like"/>
</dbReference>
<evidence type="ECO:0000259" key="3">
    <source>
        <dbReference type="Pfam" id="PF03713"/>
    </source>
</evidence>
<sequence length="214" mass="23504">MPFPVVAARRVARLVSGAGIALLLAVSSACSEDDDPATTRSDTQHNAADVAFAQTMIPHHAQAMTMVDLLQGRRVDPAVETLGEKIRDAQGQEIETLSDWLVEWDEEVPETMRDHSHAGHDGADPSEVMEQMGADHDDMPGMMSAQDFKSLEEADDAAFQDRWLALMIEHHEGALEMAETEREEGRFTPAVELAGQVVASQNEEIETMQELIDP</sequence>
<feature type="signal peptide" evidence="2">
    <location>
        <begin position="1"/>
        <end position="31"/>
    </location>
</feature>
<dbReference type="AlphaFoldDB" id="A0A4U2YT78"/>
<feature type="domain" description="DUF305" evidence="3">
    <location>
        <begin position="49"/>
        <end position="211"/>
    </location>
</feature>
<dbReference type="PANTHER" id="PTHR36933:SF1">
    <property type="entry name" value="SLL0788 PROTEIN"/>
    <property type="match status" value="1"/>
</dbReference>
<dbReference type="Proteomes" id="UP000307808">
    <property type="component" value="Unassembled WGS sequence"/>
</dbReference>
<comment type="caution">
    <text evidence="4">The sequence shown here is derived from an EMBL/GenBank/DDBJ whole genome shotgun (WGS) entry which is preliminary data.</text>
</comment>
<dbReference type="RefSeq" id="WP_137064479.1">
    <property type="nucleotide sequence ID" value="NZ_CP040748.1"/>
</dbReference>
<organism evidence="4 5">
    <name type="scientific">Nocardioides jishulii</name>
    <dbReference type="NCBI Taxonomy" id="2575440"/>
    <lineage>
        <taxon>Bacteria</taxon>
        <taxon>Bacillati</taxon>
        <taxon>Actinomycetota</taxon>
        <taxon>Actinomycetes</taxon>
        <taxon>Propionibacteriales</taxon>
        <taxon>Nocardioidaceae</taxon>
        <taxon>Nocardioides</taxon>
    </lineage>
</organism>
<reference evidence="4 5" key="1">
    <citation type="submission" date="2019-04" db="EMBL/GenBank/DDBJ databases">
        <authorList>
            <person name="Dong K."/>
        </authorList>
    </citation>
    <scope>NUCLEOTIDE SEQUENCE [LARGE SCALE GENOMIC DNA]</scope>
    <source>
        <strain evidence="5">dk3543</strain>
    </source>
</reference>
<feature type="region of interest" description="Disordered" evidence="1">
    <location>
        <begin position="113"/>
        <end position="139"/>
    </location>
</feature>
<evidence type="ECO:0000313" key="4">
    <source>
        <dbReference type="EMBL" id="TKI64015.1"/>
    </source>
</evidence>
<protein>
    <submittedName>
        <fullName evidence="4">DUF305 domain-containing protein</fullName>
    </submittedName>
</protein>
<keyword evidence="5" id="KW-1185">Reference proteome</keyword>
<keyword evidence="2" id="KW-0732">Signal</keyword>
<dbReference type="Gene3D" id="1.20.1260.10">
    <property type="match status" value="1"/>
</dbReference>
<evidence type="ECO:0000256" key="2">
    <source>
        <dbReference type="SAM" id="SignalP"/>
    </source>
</evidence>
<evidence type="ECO:0000313" key="5">
    <source>
        <dbReference type="Proteomes" id="UP000307808"/>
    </source>
</evidence>